<dbReference type="PANTHER" id="PTHR30055">
    <property type="entry name" value="HTH-TYPE TRANSCRIPTIONAL REGULATOR RUTR"/>
    <property type="match status" value="1"/>
</dbReference>
<sequence>MTTEGFPVRADVAFPAARAGSARRMTPERRREQLIRIALQLFAEQPPDLVTADDVARAADVSRALFYRYFGNMHDLREAALRTAVDELIAVITPPDEGTLLDQVRYSLHAFLCSAQAYSAAYIALMRTGSVIGTEETYALVERVRDHIVRMVAERMRLAAPGETVGGAAPMFELTMRSWFSVVELASVAWLREGKLARERLEEWLVDQLVAMLQTTARHDPSTAAQLSAALAAT</sequence>
<keyword evidence="7" id="KW-1185">Reference proteome</keyword>
<dbReference type="Gene3D" id="1.10.357.10">
    <property type="entry name" value="Tetracycline Repressor, domain 2"/>
    <property type="match status" value="1"/>
</dbReference>
<dbReference type="Pfam" id="PF21943">
    <property type="entry name" value="TetR_C_46"/>
    <property type="match status" value="1"/>
</dbReference>
<evidence type="ECO:0000256" key="4">
    <source>
        <dbReference type="PROSITE-ProRule" id="PRU00335"/>
    </source>
</evidence>
<feature type="DNA-binding region" description="H-T-H motif" evidence="4">
    <location>
        <begin position="51"/>
        <end position="70"/>
    </location>
</feature>
<feature type="domain" description="HTH tetR-type" evidence="5">
    <location>
        <begin position="28"/>
        <end position="88"/>
    </location>
</feature>
<accession>A0ABP9QFE3</accession>
<evidence type="ECO:0000313" key="6">
    <source>
        <dbReference type="EMBL" id="GAA5160927.1"/>
    </source>
</evidence>
<evidence type="ECO:0000313" key="7">
    <source>
        <dbReference type="Proteomes" id="UP001428817"/>
    </source>
</evidence>
<dbReference type="RefSeq" id="WP_185063673.1">
    <property type="nucleotide sequence ID" value="NZ_BAABJP010000021.1"/>
</dbReference>
<organism evidence="6 7">
    <name type="scientific">Pseudonocardia eucalypti</name>
    <dbReference type="NCBI Taxonomy" id="648755"/>
    <lineage>
        <taxon>Bacteria</taxon>
        <taxon>Bacillati</taxon>
        <taxon>Actinomycetota</taxon>
        <taxon>Actinomycetes</taxon>
        <taxon>Pseudonocardiales</taxon>
        <taxon>Pseudonocardiaceae</taxon>
        <taxon>Pseudonocardia</taxon>
    </lineage>
</organism>
<keyword evidence="1" id="KW-0805">Transcription regulation</keyword>
<dbReference type="EMBL" id="BAABJP010000021">
    <property type="protein sequence ID" value="GAA5160927.1"/>
    <property type="molecule type" value="Genomic_DNA"/>
</dbReference>
<evidence type="ECO:0000256" key="1">
    <source>
        <dbReference type="ARBA" id="ARBA00023015"/>
    </source>
</evidence>
<name>A0ABP9QFE3_9PSEU</name>
<protein>
    <submittedName>
        <fullName evidence="6">TetR/AcrR family transcriptional regulator</fullName>
    </submittedName>
</protein>
<evidence type="ECO:0000259" key="5">
    <source>
        <dbReference type="PROSITE" id="PS50977"/>
    </source>
</evidence>
<dbReference type="PROSITE" id="PS50977">
    <property type="entry name" value="HTH_TETR_2"/>
    <property type="match status" value="1"/>
</dbReference>
<comment type="caution">
    <text evidence="6">The sequence shown here is derived from an EMBL/GenBank/DDBJ whole genome shotgun (WGS) entry which is preliminary data.</text>
</comment>
<dbReference type="InterPro" id="IPR001647">
    <property type="entry name" value="HTH_TetR"/>
</dbReference>
<dbReference type="Proteomes" id="UP001428817">
    <property type="component" value="Unassembled WGS sequence"/>
</dbReference>
<evidence type="ECO:0000256" key="3">
    <source>
        <dbReference type="ARBA" id="ARBA00023163"/>
    </source>
</evidence>
<reference evidence="7" key="1">
    <citation type="journal article" date="2019" name="Int. J. Syst. Evol. Microbiol.">
        <title>The Global Catalogue of Microorganisms (GCM) 10K type strain sequencing project: providing services to taxonomists for standard genome sequencing and annotation.</title>
        <authorList>
            <consortium name="The Broad Institute Genomics Platform"/>
            <consortium name="The Broad Institute Genome Sequencing Center for Infectious Disease"/>
            <person name="Wu L."/>
            <person name="Ma J."/>
        </authorList>
    </citation>
    <scope>NUCLEOTIDE SEQUENCE [LARGE SCALE GENOMIC DNA]</scope>
    <source>
        <strain evidence="7">JCM 18303</strain>
    </source>
</reference>
<keyword evidence="2 4" id="KW-0238">DNA-binding</keyword>
<dbReference type="InterPro" id="IPR009057">
    <property type="entry name" value="Homeodomain-like_sf"/>
</dbReference>
<evidence type="ECO:0000256" key="2">
    <source>
        <dbReference type="ARBA" id="ARBA00023125"/>
    </source>
</evidence>
<dbReference type="InterPro" id="IPR050109">
    <property type="entry name" value="HTH-type_TetR-like_transc_reg"/>
</dbReference>
<dbReference type="InterPro" id="IPR054129">
    <property type="entry name" value="DesT_TetR_C"/>
</dbReference>
<keyword evidence="3" id="KW-0804">Transcription</keyword>
<gene>
    <name evidence="6" type="ORF">GCM10023321_44400</name>
</gene>
<dbReference type="Pfam" id="PF00440">
    <property type="entry name" value="TetR_N"/>
    <property type="match status" value="1"/>
</dbReference>
<proteinExistence type="predicted"/>
<dbReference type="SUPFAM" id="SSF46689">
    <property type="entry name" value="Homeodomain-like"/>
    <property type="match status" value="1"/>
</dbReference>
<dbReference type="PANTHER" id="PTHR30055:SF174">
    <property type="entry name" value="TRANSCRIPTIONAL REGULATORY PROTEIN (PROBABLY TETR-FAMILY)-RELATED"/>
    <property type="match status" value="1"/>
</dbReference>